<reference evidence="5 6" key="1">
    <citation type="submission" date="2017-04" db="EMBL/GenBank/DDBJ databases">
        <title>Comparative genome analysis of Subtercola boreus.</title>
        <authorList>
            <person name="Cho Y.-J."/>
            <person name="Cho A."/>
            <person name="Kim O.-S."/>
            <person name="Lee J.-I."/>
        </authorList>
    </citation>
    <scope>NUCLEOTIDE SEQUENCE [LARGE SCALE GENOMIC DNA]</scope>
    <source>
        <strain evidence="5 6">K300</strain>
    </source>
</reference>
<dbReference type="CDD" id="cd03293">
    <property type="entry name" value="ABC_NrtD_SsuB_transporters"/>
    <property type="match status" value="1"/>
</dbReference>
<dbReference type="InterPro" id="IPR027417">
    <property type="entry name" value="P-loop_NTPase"/>
</dbReference>
<keyword evidence="2" id="KW-0547">Nucleotide-binding</keyword>
<dbReference type="PANTHER" id="PTHR42788">
    <property type="entry name" value="TAURINE IMPORT ATP-BINDING PROTEIN-RELATED"/>
    <property type="match status" value="1"/>
</dbReference>
<dbReference type="AlphaFoldDB" id="A0A3E0VMU2"/>
<organism evidence="5 6">
    <name type="scientific">Subtercola boreus</name>
    <dbReference type="NCBI Taxonomy" id="120213"/>
    <lineage>
        <taxon>Bacteria</taxon>
        <taxon>Bacillati</taxon>
        <taxon>Actinomycetota</taxon>
        <taxon>Actinomycetes</taxon>
        <taxon>Micrococcales</taxon>
        <taxon>Microbacteriaceae</taxon>
        <taxon>Subtercola</taxon>
    </lineage>
</organism>
<dbReference type="PROSITE" id="PS50893">
    <property type="entry name" value="ABC_TRANSPORTER_2"/>
    <property type="match status" value="1"/>
</dbReference>
<evidence type="ECO:0000259" key="4">
    <source>
        <dbReference type="PROSITE" id="PS50893"/>
    </source>
</evidence>
<evidence type="ECO:0000256" key="2">
    <source>
        <dbReference type="ARBA" id="ARBA00022741"/>
    </source>
</evidence>
<evidence type="ECO:0000313" key="6">
    <source>
        <dbReference type="Proteomes" id="UP000256486"/>
    </source>
</evidence>
<dbReference type="SUPFAM" id="SSF52540">
    <property type="entry name" value="P-loop containing nucleoside triphosphate hydrolases"/>
    <property type="match status" value="1"/>
</dbReference>
<feature type="domain" description="ABC transporter" evidence="4">
    <location>
        <begin position="1"/>
        <end position="234"/>
    </location>
</feature>
<dbReference type="Proteomes" id="UP000256486">
    <property type="component" value="Unassembled WGS sequence"/>
</dbReference>
<protein>
    <submittedName>
        <fullName evidence="5">ABC transporter</fullName>
    </submittedName>
</protein>
<dbReference type="Pfam" id="PF00005">
    <property type="entry name" value="ABC_tran"/>
    <property type="match status" value="1"/>
</dbReference>
<dbReference type="InterPro" id="IPR017871">
    <property type="entry name" value="ABC_transporter-like_CS"/>
</dbReference>
<evidence type="ECO:0000313" key="5">
    <source>
        <dbReference type="EMBL" id="RFA11262.1"/>
    </source>
</evidence>
<dbReference type="Gene3D" id="3.40.50.300">
    <property type="entry name" value="P-loop containing nucleotide triphosphate hydrolases"/>
    <property type="match status" value="1"/>
</dbReference>
<name>A0A3E0VMU2_9MICO</name>
<dbReference type="GO" id="GO:0005524">
    <property type="term" value="F:ATP binding"/>
    <property type="evidence" value="ECO:0007669"/>
    <property type="project" value="UniProtKB-KW"/>
</dbReference>
<comment type="caution">
    <text evidence="5">The sequence shown here is derived from an EMBL/GenBank/DDBJ whole genome shotgun (WGS) entry which is preliminary data.</text>
</comment>
<dbReference type="InterPro" id="IPR003593">
    <property type="entry name" value="AAA+_ATPase"/>
</dbReference>
<dbReference type="OrthoDB" id="8773773at2"/>
<proteinExistence type="predicted"/>
<dbReference type="PANTHER" id="PTHR42788:SF13">
    <property type="entry name" value="ALIPHATIC SULFONATES IMPORT ATP-BINDING PROTEIN SSUB"/>
    <property type="match status" value="1"/>
</dbReference>
<evidence type="ECO:0000256" key="3">
    <source>
        <dbReference type="ARBA" id="ARBA00022840"/>
    </source>
</evidence>
<sequence length="275" mass="29494">MVISGVTKRYDSAKGSKLALTETSFTIREKEFVTIVGPSGCGKSTLLMMMAGLLPTSSGTIRLGENLVTGPADGLAVVFQEYSRSLFPWMTVEKNLAMATIADRLPKAVVAERIARALHSVGLEGSGKQYPWQLSGGMQQRVAIARAVVAEPRVLLMDEPFAAVDAQTRADLEDLVLRIRDEYDVTVALVTHDIDESVYLGDRVLVLGANPGRVMADIAVTLPSPREQVATKRLPAFAELRSDVFELVMRPKQTASSAATAAAPELAEAARPAVA</sequence>
<keyword evidence="6" id="KW-1185">Reference proteome</keyword>
<keyword evidence="3" id="KW-0067">ATP-binding</keyword>
<gene>
    <name evidence="5" type="ORF">B7R54_12430</name>
</gene>
<evidence type="ECO:0000256" key="1">
    <source>
        <dbReference type="ARBA" id="ARBA00022448"/>
    </source>
</evidence>
<dbReference type="PROSITE" id="PS00211">
    <property type="entry name" value="ABC_TRANSPORTER_1"/>
    <property type="match status" value="1"/>
</dbReference>
<dbReference type="GO" id="GO:0016887">
    <property type="term" value="F:ATP hydrolysis activity"/>
    <property type="evidence" value="ECO:0007669"/>
    <property type="project" value="InterPro"/>
</dbReference>
<dbReference type="EMBL" id="NBWZ01000001">
    <property type="protein sequence ID" value="RFA11262.1"/>
    <property type="molecule type" value="Genomic_DNA"/>
</dbReference>
<accession>A0A3E0VMU2</accession>
<dbReference type="InterPro" id="IPR050166">
    <property type="entry name" value="ABC_transporter_ATP-bind"/>
</dbReference>
<dbReference type="InterPro" id="IPR003439">
    <property type="entry name" value="ABC_transporter-like_ATP-bd"/>
</dbReference>
<keyword evidence="1" id="KW-0813">Transport</keyword>
<dbReference type="SMART" id="SM00382">
    <property type="entry name" value="AAA"/>
    <property type="match status" value="1"/>
</dbReference>